<comment type="subcellular location">
    <subcellularLocation>
        <location evidence="6 7">Nucleus</location>
    </subcellularLocation>
</comment>
<evidence type="ECO:0000256" key="4">
    <source>
        <dbReference type="ARBA" id="ARBA00023155"/>
    </source>
</evidence>
<evidence type="ECO:0000256" key="5">
    <source>
        <dbReference type="ARBA" id="ARBA00023242"/>
    </source>
</evidence>
<feature type="DNA-binding region" description="Homeobox" evidence="6">
    <location>
        <begin position="633"/>
        <end position="702"/>
    </location>
</feature>
<dbReference type="GO" id="GO:0005634">
    <property type="term" value="C:nucleus"/>
    <property type="evidence" value="ECO:0007669"/>
    <property type="project" value="UniProtKB-SubCell"/>
</dbReference>
<evidence type="ECO:0000256" key="7">
    <source>
        <dbReference type="RuleBase" id="RU000682"/>
    </source>
</evidence>
<dbReference type="RefSeq" id="XP_009050127.1">
    <property type="nucleotide sequence ID" value="XM_009051879.1"/>
</dbReference>
<feature type="compositionally biased region" description="Polar residues" evidence="8">
    <location>
        <begin position="424"/>
        <end position="433"/>
    </location>
</feature>
<dbReference type="InterPro" id="IPR009057">
    <property type="entry name" value="Homeodomain-like_sf"/>
</dbReference>
<dbReference type="GO" id="GO:0000978">
    <property type="term" value="F:RNA polymerase II cis-regulatory region sequence-specific DNA binding"/>
    <property type="evidence" value="ECO:0007669"/>
    <property type="project" value="TreeGrafter"/>
</dbReference>
<feature type="region of interest" description="Disordered" evidence="8">
    <location>
        <begin position="372"/>
        <end position="435"/>
    </location>
</feature>
<feature type="compositionally biased region" description="Polar residues" evidence="8">
    <location>
        <begin position="457"/>
        <end position="498"/>
    </location>
</feature>
<dbReference type="FunFam" id="3.10.20.710:FF:000002">
    <property type="entry name" value="Defective proventriculus, isoform A"/>
    <property type="match status" value="1"/>
</dbReference>
<dbReference type="STRING" id="225164.V4APN7"/>
<dbReference type="PANTHER" id="PTHR15116:SF16">
    <property type="entry name" value="DEFECTIVE PROVENTRICULUS, ISOFORM A"/>
    <property type="match status" value="1"/>
</dbReference>
<evidence type="ECO:0000256" key="3">
    <source>
        <dbReference type="ARBA" id="ARBA00023125"/>
    </source>
</evidence>
<dbReference type="AlphaFoldDB" id="V4APN7"/>
<evidence type="ECO:0000259" key="10">
    <source>
        <dbReference type="PROSITE" id="PS51982"/>
    </source>
</evidence>
<evidence type="ECO:0000256" key="2">
    <source>
        <dbReference type="ARBA" id="ARBA00022843"/>
    </source>
</evidence>
<feature type="region of interest" description="Disordered" evidence="8">
    <location>
        <begin position="450"/>
        <end position="525"/>
    </location>
</feature>
<protein>
    <recommendedName>
        <fullName evidence="13">Homeobox domain-containing protein</fullName>
    </recommendedName>
</protein>
<feature type="compositionally biased region" description="Basic and acidic residues" evidence="8">
    <location>
        <begin position="394"/>
        <end position="421"/>
    </location>
</feature>
<dbReference type="GO" id="GO:0006338">
    <property type="term" value="P:chromatin remodeling"/>
    <property type="evidence" value="ECO:0007669"/>
    <property type="project" value="InterPro"/>
</dbReference>
<feature type="region of interest" description="Disordered" evidence="8">
    <location>
        <begin position="227"/>
        <end position="247"/>
    </location>
</feature>
<dbReference type="InterPro" id="IPR038224">
    <property type="entry name" value="SATB_ULD_sf"/>
</dbReference>
<feature type="domain" description="Homeobox" evidence="9">
    <location>
        <begin position="253"/>
        <end position="323"/>
    </location>
</feature>
<dbReference type="InterPro" id="IPR032392">
    <property type="entry name" value="ULD"/>
</dbReference>
<dbReference type="InterPro" id="IPR001356">
    <property type="entry name" value="HD"/>
</dbReference>
<dbReference type="EMBL" id="KB201091">
    <property type="protein sequence ID" value="ESO99167.1"/>
    <property type="molecule type" value="Genomic_DNA"/>
</dbReference>
<dbReference type="PANTHER" id="PTHR15116">
    <property type="entry name" value="DNA-BINDING PROTEIN SATB FAMILY MEMBER"/>
    <property type="match status" value="1"/>
</dbReference>
<evidence type="ECO:0000259" key="9">
    <source>
        <dbReference type="PROSITE" id="PS50071"/>
    </source>
</evidence>
<organism evidence="11 12">
    <name type="scientific">Lottia gigantea</name>
    <name type="common">Giant owl limpet</name>
    <dbReference type="NCBI Taxonomy" id="225164"/>
    <lineage>
        <taxon>Eukaryota</taxon>
        <taxon>Metazoa</taxon>
        <taxon>Spiralia</taxon>
        <taxon>Lophotrochozoa</taxon>
        <taxon>Mollusca</taxon>
        <taxon>Gastropoda</taxon>
        <taxon>Patellogastropoda</taxon>
        <taxon>Lottioidea</taxon>
        <taxon>Lottiidae</taxon>
        <taxon>Lottia</taxon>
    </lineage>
</organism>
<dbReference type="Pfam" id="PF00046">
    <property type="entry name" value="Homeodomain"/>
    <property type="match status" value="1"/>
</dbReference>
<name>V4APN7_LOTGI</name>
<dbReference type="PROSITE" id="PS51982">
    <property type="entry name" value="CMP"/>
    <property type="match status" value="1"/>
</dbReference>
<proteinExistence type="predicted"/>
<dbReference type="FunFam" id="1.10.10.60:FF:000169">
    <property type="entry name" value="DNA-binding protein SATB1"/>
    <property type="match status" value="2"/>
</dbReference>
<feature type="compositionally biased region" description="Low complexity" evidence="8">
    <location>
        <begin position="618"/>
        <end position="628"/>
    </location>
</feature>
<dbReference type="SUPFAM" id="SSF46689">
    <property type="entry name" value="Homeodomain-like"/>
    <property type="match status" value="2"/>
</dbReference>
<dbReference type="Gene3D" id="1.10.10.60">
    <property type="entry name" value="Homeodomain-like"/>
    <property type="match status" value="2"/>
</dbReference>
<evidence type="ECO:0000313" key="11">
    <source>
        <dbReference type="EMBL" id="ESO99167.1"/>
    </source>
</evidence>
<evidence type="ECO:0008006" key="13">
    <source>
        <dbReference type="Google" id="ProtNLM"/>
    </source>
</evidence>
<dbReference type="Proteomes" id="UP000030746">
    <property type="component" value="Unassembled WGS sequence"/>
</dbReference>
<evidence type="ECO:0000256" key="1">
    <source>
        <dbReference type="ARBA" id="ARBA00022737"/>
    </source>
</evidence>
<dbReference type="KEGG" id="lgi:LOTGIDRAFT_173809"/>
<dbReference type="PROSITE" id="PS50071">
    <property type="entry name" value="HOMEOBOX_2"/>
    <property type="match status" value="2"/>
</dbReference>
<evidence type="ECO:0000256" key="8">
    <source>
        <dbReference type="SAM" id="MobiDB-lite"/>
    </source>
</evidence>
<dbReference type="SMART" id="SM00389">
    <property type="entry name" value="HOX"/>
    <property type="match status" value="2"/>
</dbReference>
<dbReference type="OrthoDB" id="10052721at2759"/>
<dbReference type="InterPro" id="IPR039673">
    <property type="entry name" value="SATB1/SATB2"/>
</dbReference>
<keyword evidence="5 6" id="KW-0539">Nucleus</keyword>
<reference evidence="11 12" key="1">
    <citation type="journal article" date="2013" name="Nature">
        <title>Insights into bilaterian evolution from three spiralian genomes.</title>
        <authorList>
            <person name="Simakov O."/>
            <person name="Marletaz F."/>
            <person name="Cho S.J."/>
            <person name="Edsinger-Gonzales E."/>
            <person name="Havlak P."/>
            <person name="Hellsten U."/>
            <person name="Kuo D.H."/>
            <person name="Larsson T."/>
            <person name="Lv J."/>
            <person name="Arendt D."/>
            <person name="Savage R."/>
            <person name="Osoegawa K."/>
            <person name="de Jong P."/>
            <person name="Grimwood J."/>
            <person name="Chapman J.A."/>
            <person name="Shapiro H."/>
            <person name="Aerts A."/>
            <person name="Otillar R.P."/>
            <person name="Terry A.Y."/>
            <person name="Boore J.L."/>
            <person name="Grigoriev I.V."/>
            <person name="Lindberg D.R."/>
            <person name="Seaver E.C."/>
            <person name="Weisblat D.A."/>
            <person name="Putnam N.H."/>
            <person name="Rokhsar D.S."/>
        </authorList>
    </citation>
    <scope>NUCLEOTIDE SEQUENCE [LARGE SCALE GENOMIC DNA]</scope>
</reference>
<sequence>MDYLRLQMSGFLRNAKSLPIHCIIEQINGVVSFDNVSSHSPLPPTQNTVQLDSYAILPNSTLLQDLVKTALIKLGYSSSDTHNAKGAIQIKNWKPLEFDSICDNKHATIEDILGELTNVTTLRIRLSAPTKQTTTDDVKEKLLQLLLTQSQALLNDSGCPIEKNILASLSKGENISECLAEGLSDEMRGAFDIWYRNQINSSKTVPAPPRSPHLEEVKTPIKKEIKEEVPSSPMIENEPHESSPASFRSYLSHKTRIRTSFDPEYEITRLQNWFKENQHPTRDQMIAYMNELNGLESRKGRRPLDLTNIIYWFKNARAAQRRACKSLDDSYDNEDEASMSASGGIPNENIPYLPNKNAVYIIPFPYRRPAFGSFDNNGTPPGDDDHDEPCDLSINKRTDCQDDNVRPEESHEESVFEKDEAVTNEDSTCNENSQSDKKYANILYSSQTLNGLPKQVPNMNDLTQSENSQVNGCGNRNNNGSISDSENQENCCSPTPAKQDNLSDDDSSDSDSVTSDSDDKNSNLKRDLFDYSSLGYNSGVSTANMSPASIAAMSLAQMSQMPSAGGLHIPQLPPHLAMAAAAYYPMNARYYMQHAANSLQNSQVSPRPPSNSHRDPSSNHGNVNGSSSDSRKRRTRVFIDPLTEIPQLERWFQEDTHPSAYMIDKYCEQLNKTDYRQKFPRLESKNIQLWFKNHRAKVKRQRLS</sequence>
<feature type="region of interest" description="Disordered" evidence="8">
    <location>
        <begin position="598"/>
        <end position="635"/>
    </location>
</feature>
<dbReference type="CDD" id="cd00086">
    <property type="entry name" value="homeodomain"/>
    <property type="match status" value="2"/>
</dbReference>
<dbReference type="Gene3D" id="3.10.20.710">
    <property type="entry name" value="SATB, ubiquitin-like oligomerisation domain"/>
    <property type="match status" value="1"/>
</dbReference>
<keyword evidence="12" id="KW-1185">Reference proteome</keyword>
<keyword evidence="3 6" id="KW-0238">DNA-binding</keyword>
<feature type="domain" description="CMP" evidence="10">
    <location>
        <begin position="15"/>
        <end position="128"/>
    </location>
</feature>
<dbReference type="Pfam" id="PF16534">
    <property type="entry name" value="ULD"/>
    <property type="match status" value="1"/>
</dbReference>
<dbReference type="CTD" id="20242538"/>
<gene>
    <name evidence="11" type="ORF">LOTGIDRAFT_173809</name>
</gene>
<accession>V4APN7</accession>
<dbReference type="OMA" id="SIVIRNW"/>
<dbReference type="GO" id="GO:0000981">
    <property type="term" value="F:DNA-binding transcription factor activity, RNA polymerase II-specific"/>
    <property type="evidence" value="ECO:0007669"/>
    <property type="project" value="TreeGrafter"/>
</dbReference>
<evidence type="ECO:0000256" key="6">
    <source>
        <dbReference type="PROSITE-ProRule" id="PRU00108"/>
    </source>
</evidence>
<keyword evidence="2" id="KW-0832">Ubl conjugation</keyword>
<dbReference type="HOGENOM" id="CLU_015685_0_0_1"/>
<keyword evidence="1" id="KW-0677">Repeat</keyword>
<feature type="DNA-binding region" description="Homeobox" evidence="6">
    <location>
        <begin position="255"/>
        <end position="324"/>
    </location>
</feature>
<feature type="domain" description="Homeobox" evidence="9">
    <location>
        <begin position="631"/>
        <end position="701"/>
    </location>
</feature>
<keyword evidence="4 6" id="KW-0371">Homeobox</keyword>
<dbReference type="GeneID" id="20242538"/>
<evidence type="ECO:0000313" key="12">
    <source>
        <dbReference type="Proteomes" id="UP000030746"/>
    </source>
</evidence>